<dbReference type="Gene3D" id="1.20.120.20">
    <property type="entry name" value="Apolipoprotein"/>
    <property type="match status" value="2"/>
</dbReference>
<dbReference type="Gene3D" id="1.10.530.10">
    <property type="match status" value="1"/>
</dbReference>
<dbReference type="NCBIfam" id="TIGR01760">
    <property type="entry name" value="tape_meas_TP901"/>
    <property type="match status" value="1"/>
</dbReference>
<feature type="domain" description="Transglycosylase SLT" evidence="3">
    <location>
        <begin position="1193"/>
        <end position="1276"/>
    </location>
</feature>
<sequence length="1522" mass="163828">MSATTFVPVLPSFDGFFQQTSDAATKAGKQAGDDLAKSLERSLASAEKRLNSVSSAHEKAQNKAATATEKRELAETKLEQVLANQDSTAAQVQKAQNDLAKARRDETTAANDAERAASNLESAQKDLAKAQQEFNDASQTSGDSLGRWALSADEAEQAARDLETAQKAVDGAMLGIVGVATAAGGALFALGNDFDHMRSELQIATGATGDALDSLENSARSVATTVPVSFEEAGAAIGTLNTLTGESGESLDYLAQQVLNTSNMLGEDGVANAEAYGKALKQWGLDAEAGAAAMDGIFTVTQDYGVGFDALTKNLNKFGPVLKNAGFQMEEAAVLFGSLESAGISVSRIMPGMNAAFRKWAGENKNVQDELASTVAQIEGAESAQEALNIATDTFGAEGAQRLTTAIRNGSFDLRDFQEALGDTDGAVARTAEETRTFEESLTLFGNRAKDAFEPLATEIFNAVIPALDDLADAAEGMFEWLNENKQVIVTVAKFLGGFAAGLYAVRGAMMAVEVAARAKNVALLLANGGFKTLDKTMKRSYIGILAGIVIGVATALHHFFTQTETGKKMWENFTNALSAGWEWFTGVLSDGWNWINDHVFAPFMEWIGSIGERWDVFTTALGVGWDWITGALVDGWNAVKDAVFAAWEWYIGQIQSNWETFTNAISSAWDWVTGALVDGWNLVKETVFNAWNVAVDGVKLAWDTTTSAIVTAWQWVGDRLAAIFGVLRDAVFTAFEYAVGKLQAVWEGVTGALVTAWQWVSDTFTTIWDWIKTNVMDVFVTTVEWVREQFNQATSAISSAWQWLSDQLGRVWNWINENVFTSMRVGLDVVRNAFDNAVTAIRDLWDGIRAAAARPVKFVIERVFNDGIVEAWNKVAGWVNLPEVGKYQPSWLGGFARGTSRVPGPRSVGRDNVHFLSTDGRYGISLAGGEGILRQEAVDELGPHEIDGLNAAARMGGRAGVRRYLGGYSSGGVISSITDVVNRNFPMMTITSTYRPGDPGNHGRGLAVDFSNGFDSTPQMRQATKFFHDNWGPGLLELIHSPTPWNIKNGNNVGDGFGFYGAGTMNAHRNHVHVASPTPLGDERTMVEQIGNFLGGVVRRGRRWIAEQIGKIMDPIGNLIPGENFGGLIGGIPRAIFDKMKDTIVDFIGGKAEESAVAGAAGSAESWRPMAKSLMGRYGFDPSNKAQVDAMIAQIQSESGGDPNIAQQIVDINGTGESAGVGLLQIIPGTFAAYRDPALPNDRRDPEANMAAALRYYRARYGTDLTTMWGKGHGYAGGGILDFDRLRLYDTGGVLRHGDMAVNLSGAAEAVLTSEQWAIFERAVATFAQGYPEIATAIDDAANNIYAAAELWDRSAQAGAVAARAGWEDELPSGMEFADMALDQLGLGDTLTRGLFDRFDEMSQIARETEERIATERAEAEAAALAEAEAAQNEQRSDVTIPDQDDDKTDDRDSGTRSDNATPATPVAASEDREIVINIDGVEVVRKRLDELTDGLNVNSEKLNELLTARRAVQAGRALLS</sequence>
<gene>
    <name evidence="5" type="ORF">QPX54_09785</name>
</gene>
<keyword evidence="2" id="KW-0472">Membrane</keyword>
<feature type="compositionally biased region" description="Low complexity" evidence="1">
    <location>
        <begin position="1423"/>
        <end position="1432"/>
    </location>
</feature>
<keyword evidence="2" id="KW-1133">Transmembrane helix</keyword>
<proteinExistence type="predicted"/>
<feature type="compositionally biased region" description="Polar residues" evidence="1">
    <location>
        <begin position="86"/>
        <end position="96"/>
    </location>
</feature>
<evidence type="ECO:0000256" key="2">
    <source>
        <dbReference type="SAM" id="Phobius"/>
    </source>
</evidence>
<feature type="region of interest" description="Disordered" evidence="1">
    <location>
        <begin position="1423"/>
        <end position="1470"/>
    </location>
</feature>
<protein>
    <submittedName>
        <fullName evidence="5">Phage tail tape measure protein</fullName>
    </submittedName>
</protein>
<dbReference type="InterPro" id="IPR023346">
    <property type="entry name" value="Lysozyme-like_dom_sf"/>
</dbReference>
<keyword evidence="2" id="KW-0812">Transmembrane</keyword>
<dbReference type="SUPFAM" id="SSF53955">
    <property type="entry name" value="Lysozyme-like"/>
    <property type="match status" value="1"/>
</dbReference>
<name>A0AAP4BUR1_9CORY</name>
<comment type="caution">
    <text evidence="5">The sequence shown here is derived from an EMBL/GenBank/DDBJ whole genome shotgun (WGS) entry which is preliminary data.</text>
</comment>
<dbReference type="EMBL" id="JASNVP010000009">
    <property type="protein sequence ID" value="MDK4326790.1"/>
    <property type="molecule type" value="Genomic_DNA"/>
</dbReference>
<evidence type="ECO:0000256" key="1">
    <source>
        <dbReference type="SAM" id="MobiDB-lite"/>
    </source>
</evidence>
<evidence type="ECO:0000259" key="4">
    <source>
        <dbReference type="Pfam" id="PF10145"/>
    </source>
</evidence>
<dbReference type="InterPro" id="IPR010090">
    <property type="entry name" value="Phage_tape_meas"/>
</dbReference>
<accession>A0AAP4BUR1</accession>
<feature type="region of interest" description="Disordered" evidence="1">
    <location>
        <begin position="86"/>
        <end position="143"/>
    </location>
</feature>
<feature type="domain" description="Phage tail tape measure protein" evidence="4">
    <location>
        <begin position="217"/>
        <end position="434"/>
    </location>
</feature>
<feature type="compositionally biased region" description="Basic and acidic residues" evidence="1">
    <location>
        <begin position="48"/>
        <end position="61"/>
    </location>
</feature>
<dbReference type="Pfam" id="PF10145">
    <property type="entry name" value="PhageMin_Tail"/>
    <property type="match status" value="1"/>
</dbReference>
<reference evidence="5" key="1">
    <citation type="submission" date="2023-05" db="EMBL/GenBank/DDBJ databases">
        <title>Metabolic capabilities are highly conserved among human nasal-associated Corynebacterium species in pangenomic analyses.</title>
        <authorList>
            <person name="Tran T.H."/>
            <person name="Roberts A.Q."/>
            <person name="Escapa I.F."/>
            <person name="Gao W."/>
            <person name="Conlan S."/>
            <person name="Kong H."/>
            <person name="Segre J.A."/>
            <person name="Kelly M.S."/>
            <person name="Lemon K.P."/>
        </authorList>
    </citation>
    <scope>NUCLEOTIDE SEQUENCE</scope>
    <source>
        <strain evidence="5">KPL2654</strain>
    </source>
</reference>
<dbReference type="Pfam" id="PF01464">
    <property type="entry name" value="SLT"/>
    <property type="match status" value="1"/>
</dbReference>
<dbReference type="Proteomes" id="UP001226160">
    <property type="component" value="Unassembled WGS sequence"/>
</dbReference>
<feature type="compositionally biased region" description="Polar residues" evidence="1">
    <location>
        <begin position="132"/>
        <end position="143"/>
    </location>
</feature>
<dbReference type="RefSeq" id="WP_284589965.1">
    <property type="nucleotide sequence ID" value="NZ_JASNVP010000009.1"/>
</dbReference>
<feature type="transmembrane region" description="Helical" evidence="2">
    <location>
        <begin position="542"/>
        <end position="561"/>
    </location>
</feature>
<feature type="region of interest" description="Disordered" evidence="1">
    <location>
        <begin position="48"/>
        <end position="70"/>
    </location>
</feature>
<evidence type="ECO:0000313" key="6">
    <source>
        <dbReference type="Proteomes" id="UP001226160"/>
    </source>
</evidence>
<dbReference type="InterPro" id="IPR008258">
    <property type="entry name" value="Transglycosylase_SLT_dom_1"/>
</dbReference>
<feature type="compositionally biased region" description="Basic and acidic residues" evidence="1">
    <location>
        <begin position="100"/>
        <end position="115"/>
    </location>
</feature>
<evidence type="ECO:0000313" key="5">
    <source>
        <dbReference type="EMBL" id="MDK4326790.1"/>
    </source>
</evidence>
<evidence type="ECO:0000259" key="3">
    <source>
        <dbReference type="Pfam" id="PF01464"/>
    </source>
</evidence>
<organism evidence="5 6">
    <name type="scientific">Corynebacterium propinquum</name>
    <dbReference type="NCBI Taxonomy" id="43769"/>
    <lineage>
        <taxon>Bacteria</taxon>
        <taxon>Bacillati</taxon>
        <taxon>Actinomycetota</taxon>
        <taxon>Actinomycetes</taxon>
        <taxon>Mycobacteriales</taxon>
        <taxon>Corynebacteriaceae</taxon>
        <taxon>Corynebacterium</taxon>
    </lineage>
</organism>